<evidence type="ECO:0000313" key="3">
    <source>
        <dbReference type="Proteomes" id="UP000277579"/>
    </source>
</evidence>
<keyword evidence="3" id="KW-1185">Reference proteome</keyword>
<protein>
    <submittedName>
        <fullName evidence="2">Uncharacterized protein DUF4835</fullName>
    </submittedName>
</protein>
<dbReference type="OrthoDB" id="9773381at2"/>
<accession>A0A495MBK3</accession>
<comment type="caution">
    <text evidence="2">The sequence shown here is derived from an EMBL/GenBank/DDBJ whole genome shotgun (WGS) entry which is preliminary data.</text>
</comment>
<dbReference type="InterPro" id="IPR032274">
    <property type="entry name" value="DUF4835"/>
</dbReference>
<dbReference type="Proteomes" id="UP000277579">
    <property type="component" value="Unassembled WGS sequence"/>
</dbReference>
<dbReference type="RefSeq" id="WP_121376548.1">
    <property type="nucleotide sequence ID" value="NZ_RBLC01000002.1"/>
</dbReference>
<proteinExistence type="predicted"/>
<evidence type="ECO:0000313" key="2">
    <source>
        <dbReference type="EMBL" id="RKS23344.1"/>
    </source>
</evidence>
<dbReference type="Pfam" id="PF16119">
    <property type="entry name" value="DUF4835"/>
    <property type="match status" value="1"/>
</dbReference>
<feature type="chain" id="PRO_5019796510" evidence="1">
    <location>
        <begin position="18"/>
        <end position="294"/>
    </location>
</feature>
<dbReference type="AlphaFoldDB" id="A0A495MBK3"/>
<reference evidence="2 3" key="1">
    <citation type="submission" date="2018-10" db="EMBL/GenBank/DDBJ databases">
        <title>Genomic Encyclopedia of Archaeal and Bacterial Type Strains, Phase II (KMG-II): from individual species to whole genera.</title>
        <authorList>
            <person name="Goeker M."/>
        </authorList>
    </citation>
    <scope>NUCLEOTIDE SEQUENCE [LARGE SCALE GENOMIC DNA]</scope>
    <source>
        <strain evidence="2 3">DSM 29537</strain>
    </source>
</reference>
<evidence type="ECO:0000256" key="1">
    <source>
        <dbReference type="SAM" id="SignalP"/>
    </source>
</evidence>
<organism evidence="2 3">
    <name type="scientific">Flavobacterium endophyticum</name>
    <dbReference type="NCBI Taxonomy" id="1540163"/>
    <lineage>
        <taxon>Bacteria</taxon>
        <taxon>Pseudomonadati</taxon>
        <taxon>Bacteroidota</taxon>
        <taxon>Flavobacteriia</taxon>
        <taxon>Flavobacteriales</taxon>
        <taxon>Flavobacteriaceae</taxon>
        <taxon>Flavobacterium</taxon>
    </lineage>
</organism>
<name>A0A495MBK3_9FLAO</name>
<keyword evidence="1" id="KW-0732">Signal</keyword>
<feature type="signal peptide" evidence="1">
    <location>
        <begin position="1"/>
        <end position="17"/>
    </location>
</feature>
<sequence length="294" mass="33269">MRKILFLLLLVAGSVQAQELNCTVKINFDRITNANTQIFKTLERSLTEFVNKTRWTNQTFGENERIESTMFINVSAYSSDQFSASIQVQSSRPAFNSTYSSPIFNFNDKDFNFRYVEFENLIFNPNSYDSNLVSVIAFYSYIIMGLDADSFSPKGGTPYFELAQNVAILAQQGGSKGWNQSDGNISRYFLINDLMSNTFAPYREALYQYHSTGIDVMSDDLKKGKENIKNSIKTLAQIYELRPNALLTRVFFDAKSDEIVSIYTGGPSIGIADLVENLNRISPLNSSKWGGIRF</sequence>
<gene>
    <name evidence="2" type="ORF">CLV94_2252</name>
</gene>
<dbReference type="EMBL" id="RBLC01000002">
    <property type="protein sequence ID" value="RKS23344.1"/>
    <property type="molecule type" value="Genomic_DNA"/>
</dbReference>